<proteinExistence type="predicted"/>
<protein>
    <submittedName>
        <fullName evidence="1">Uncharacterized protein</fullName>
    </submittedName>
</protein>
<comment type="caution">
    <text evidence="1">The sequence shown here is derived from an EMBL/GenBank/DDBJ whole genome shotgun (WGS) entry which is preliminary data.</text>
</comment>
<accession>A0AAV1SKF9</accession>
<dbReference type="Proteomes" id="UP001314170">
    <property type="component" value="Unassembled WGS sequence"/>
</dbReference>
<dbReference type="EMBL" id="CAWUPB010001184">
    <property type="protein sequence ID" value="CAK7350748.1"/>
    <property type="molecule type" value="Genomic_DNA"/>
</dbReference>
<organism evidence="1 2">
    <name type="scientific">Dovyalis caffra</name>
    <dbReference type="NCBI Taxonomy" id="77055"/>
    <lineage>
        <taxon>Eukaryota</taxon>
        <taxon>Viridiplantae</taxon>
        <taxon>Streptophyta</taxon>
        <taxon>Embryophyta</taxon>
        <taxon>Tracheophyta</taxon>
        <taxon>Spermatophyta</taxon>
        <taxon>Magnoliopsida</taxon>
        <taxon>eudicotyledons</taxon>
        <taxon>Gunneridae</taxon>
        <taxon>Pentapetalae</taxon>
        <taxon>rosids</taxon>
        <taxon>fabids</taxon>
        <taxon>Malpighiales</taxon>
        <taxon>Salicaceae</taxon>
        <taxon>Flacourtieae</taxon>
        <taxon>Dovyalis</taxon>
    </lineage>
</organism>
<gene>
    <name evidence="1" type="ORF">DCAF_LOCUS23492</name>
</gene>
<keyword evidence="2" id="KW-1185">Reference proteome</keyword>
<name>A0AAV1SKF9_9ROSI</name>
<reference evidence="1 2" key="1">
    <citation type="submission" date="2024-01" db="EMBL/GenBank/DDBJ databases">
        <authorList>
            <person name="Waweru B."/>
        </authorList>
    </citation>
    <scope>NUCLEOTIDE SEQUENCE [LARGE SCALE GENOMIC DNA]</scope>
</reference>
<sequence length="138" mass="15523">MVDKIIYGRQNRLTRLGREDLLILRRATAHKNETNKKQIIEEENIGLSESCAKFPLCISSFCPLRKDQEKRPGLPFQLENTSGRTRTQLTHGLANSCFHNLSPSRRTKFSDSIICAPRPQNTNPKLKADVSFAGGGLN</sequence>
<dbReference type="AlphaFoldDB" id="A0AAV1SKF9"/>
<evidence type="ECO:0000313" key="1">
    <source>
        <dbReference type="EMBL" id="CAK7350748.1"/>
    </source>
</evidence>
<evidence type="ECO:0000313" key="2">
    <source>
        <dbReference type="Proteomes" id="UP001314170"/>
    </source>
</evidence>